<feature type="domain" description="Transposase zinc-ribbon" evidence="1">
    <location>
        <begin position="2"/>
        <end position="48"/>
    </location>
</feature>
<gene>
    <name evidence="2" type="ORF">FE782_23870</name>
</gene>
<evidence type="ECO:0000313" key="3">
    <source>
        <dbReference type="Proteomes" id="UP000309676"/>
    </source>
</evidence>
<dbReference type="Proteomes" id="UP000309676">
    <property type="component" value="Unassembled WGS sequence"/>
</dbReference>
<dbReference type="EMBL" id="VCIW01000019">
    <property type="protein sequence ID" value="TLS49710.1"/>
    <property type="molecule type" value="Genomic_DNA"/>
</dbReference>
<evidence type="ECO:0000313" key="2">
    <source>
        <dbReference type="EMBL" id="TLS49710.1"/>
    </source>
</evidence>
<proteinExistence type="predicted"/>
<dbReference type="AlphaFoldDB" id="A0A5R9G6H6"/>
<sequence>MDQAEQAAYFFRRRWPNGFSCPSCGYGAYYTIATRQLPLYECRLCGHQTSVTAGTVMAKTRTPLAKWAAAIELLASTNGVNAKRLAALIDVKHKTAWRMLRKFRQAIGEVEDAFKLQGTVHTGLHFLAPKYIFIFLPHRHYRCERVVSVSASVGRDGKPTALKLGFVPRDRLVPRFKEPTAHGKARILEEHVDPSADVQWLNSDRMHHSPLRDCLLEARGWMNRLFRGVGTKYLQGYLDEFCFRWNAASRGKPPREAWDMLCFPSDIAA</sequence>
<accession>A0A5R9G6H6</accession>
<comment type="caution">
    <text evidence="2">The sequence shown here is derived from an EMBL/GenBank/DDBJ whole genome shotgun (WGS) entry which is preliminary data.</text>
</comment>
<organism evidence="2 3">
    <name type="scientific">Paenibacillus antri</name>
    <dbReference type="NCBI Taxonomy" id="2582848"/>
    <lineage>
        <taxon>Bacteria</taxon>
        <taxon>Bacillati</taxon>
        <taxon>Bacillota</taxon>
        <taxon>Bacilli</taxon>
        <taxon>Bacillales</taxon>
        <taxon>Paenibacillaceae</taxon>
        <taxon>Paenibacillus</taxon>
    </lineage>
</organism>
<evidence type="ECO:0000259" key="1">
    <source>
        <dbReference type="Pfam" id="PF12760"/>
    </source>
</evidence>
<name>A0A5R9G6H6_9BACL</name>
<dbReference type="Pfam" id="PF12760">
    <property type="entry name" value="Zn_ribbon_IS1595"/>
    <property type="match status" value="1"/>
</dbReference>
<dbReference type="RefSeq" id="WP_138196863.1">
    <property type="nucleotide sequence ID" value="NZ_VCIW01000019.1"/>
</dbReference>
<dbReference type="InterPro" id="IPR024442">
    <property type="entry name" value="Transposase_Zn_ribbon"/>
</dbReference>
<protein>
    <submittedName>
        <fullName evidence="2">IS1595 family transposase</fullName>
    </submittedName>
</protein>
<keyword evidence="3" id="KW-1185">Reference proteome</keyword>
<reference evidence="2 3" key="1">
    <citation type="submission" date="2019-05" db="EMBL/GenBank/DDBJ databases">
        <authorList>
            <person name="Narsing Rao M.P."/>
            <person name="Li W.J."/>
        </authorList>
    </citation>
    <scope>NUCLEOTIDE SEQUENCE [LARGE SCALE GENOMIC DNA]</scope>
    <source>
        <strain evidence="2 3">SYSU_K30003</strain>
    </source>
</reference>
<dbReference type="OrthoDB" id="9769409at2"/>